<dbReference type="GeneID" id="24562306"/>
<evidence type="ECO:0000313" key="2">
    <source>
        <dbReference type="EMBL" id="CDR93765.1"/>
    </source>
</evidence>
<sequence length="491" mass="55000">MDNEPMDADMSDEDIDYDEEWLYCLRANELDDAVKLLKQRLVTNIHVVDNNGNGPLHYCCANNLAEAVVFLLTECKMGYCRPNHSGNTPLQWAVQTNSADAVKQLLLHDYRVHRADYEKLERSDFFENVESVVLSDAHRLDDDTKRHYNITEYPSNYAANNWVGIVTPNSFGKSILNDAFSAKDQTILHAILEHPASAVLDKPTETSQTDLPIERVSVGGVNGVVHAFQFGGRIADNRPPVVRARELEIKQDEILNAQSAEMDHTGEVIWETDLVAAQWLTALARDGKFEGKRVLQLGSGCGLSAIAMYVSAAFYQKAPHTLVFTDVCSDTVRNLKFNVELNKLGADDRVRIHYLDWTKPDTWPRDEQGSLQTFDIVIGSDLVYDANLVEPLTNVIQATLSKAHGEVFYAFKQARDGARLIPEALTKLGFNVTTQPSPREFQSNPLESSNDKVLEAFFPDLQDDDYTLLYATRGNACTSDAAVHNDPVYRN</sequence>
<accession>A0A061D7S4</accession>
<feature type="repeat" description="ANK" evidence="1">
    <location>
        <begin position="85"/>
        <end position="117"/>
    </location>
</feature>
<reference evidence="3" key="1">
    <citation type="journal article" date="2014" name="Nucleic Acids Res.">
        <title>The evolutionary dynamics of variant antigen genes in Babesia reveal a history of genomic innovation underlying host-parasite interaction.</title>
        <authorList>
            <person name="Jackson A.P."/>
            <person name="Otto T.D."/>
            <person name="Darby A."/>
            <person name="Ramaprasad A."/>
            <person name="Xia D."/>
            <person name="Echaide I.E."/>
            <person name="Farber M."/>
            <person name="Gahlot S."/>
            <person name="Gamble J."/>
            <person name="Gupta D."/>
            <person name="Gupta Y."/>
            <person name="Jackson L."/>
            <person name="Malandrin L."/>
            <person name="Malas T.B."/>
            <person name="Moussa E."/>
            <person name="Nair M."/>
            <person name="Reid A.J."/>
            <person name="Sanders M."/>
            <person name="Sharma J."/>
            <person name="Tracey A."/>
            <person name="Quail M.A."/>
            <person name="Weir W."/>
            <person name="Wastling J.M."/>
            <person name="Hall N."/>
            <person name="Willadsen P."/>
            <person name="Lingelbach K."/>
            <person name="Shiels B."/>
            <person name="Tait A."/>
            <person name="Berriman M."/>
            <person name="Allred D.R."/>
            <person name="Pain A."/>
        </authorList>
    </citation>
    <scope>NUCLEOTIDE SEQUENCE [LARGE SCALE GENOMIC DNA]</scope>
    <source>
        <strain evidence="3">Bond</strain>
    </source>
</reference>
<dbReference type="SUPFAM" id="SSF53335">
    <property type="entry name" value="S-adenosyl-L-methionine-dependent methyltransferases"/>
    <property type="match status" value="1"/>
</dbReference>
<keyword evidence="2" id="KW-0808">Transferase</keyword>
<dbReference type="InterPro" id="IPR019410">
    <property type="entry name" value="Methyltransf_16"/>
</dbReference>
<dbReference type="OrthoDB" id="46564at2759"/>
<dbReference type="Gene3D" id="3.40.50.150">
    <property type="entry name" value="Vaccinia Virus protein VP39"/>
    <property type="match status" value="1"/>
</dbReference>
<dbReference type="GO" id="GO:0008168">
    <property type="term" value="F:methyltransferase activity"/>
    <property type="evidence" value="ECO:0007669"/>
    <property type="project" value="UniProtKB-KW"/>
</dbReference>
<evidence type="ECO:0000313" key="3">
    <source>
        <dbReference type="Proteomes" id="UP000033188"/>
    </source>
</evidence>
<dbReference type="InterPro" id="IPR029063">
    <property type="entry name" value="SAM-dependent_MTases_sf"/>
</dbReference>
<dbReference type="Gene3D" id="1.25.40.20">
    <property type="entry name" value="Ankyrin repeat-containing domain"/>
    <property type="match status" value="1"/>
</dbReference>
<proteinExistence type="predicted"/>
<protein>
    <submittedName>
        <fullName evidence="2">Methyltransferase, putative</fullName>
    </submittedName>
</protein>
<dbReference type="PROSITE" id="PS50088">
    <property type="entry name" value="ANK_REPEAT"/>
    <property type="match status" value="1"/>
</dbReference>
<keyword evidence="3" id="KW-1185">Reference proteome</keyword>
<dbReference type="Pfam" id="PF10294">
    <property type="entry name" value="Methyltransf_16"/>
    <property type="match status" value="1"/>
</dbReference>
<dbReference type="Pfam" id="PF12796">
    <property type="entry name" value="Ank_2"/>
    <property type="match status" value="1"/>
</dbReference>
<dbReference type="EMBL" id="LK391707">
    <property type="protein sequence ID" value="CDR93765.1"/>
    <property type="molecule type" value="Genomic_DNA"/>
</dbReference>
<dbReference type="KEGG" id="bbig:BBBOND_0100940"/>
<dbReference type="AlphaFoldDB" id="A0A061D7S4"/>
<dbReference type="GO" id="GO:0032259">
    <property type="term" value="P:methylation"/>
    <property type="evidence" value="ECO:0007669"/>
    <property type="project" value="UniProtKB-KW"/>
</dbReference>
<organism evidence="2 3">
    <name type="scientific">Babesia bigemina</name>
    <dbReference type="NCBI Taxonomy" id="5866"/>
    <lineage>
        <taxon>Eukaryota</taxon>
        <taxon>Sar</taxon>
        <taxon>Alveolata</taxon>
        <taxon>Apicomplexa</taxon>
        <taxon>Aconoidasida</taxon>
        <taxon>Piroplasmida</taxon>
        <taxon>Babesiidae</taxon>
        <taxon>Babesia</taxon>
    </lineage>
</organism>
<keyword evidence="2" id="KW-0489">Methyltransferase</keyword>
<dbReference type="RefSeq" id="XP_012765951.1">
    <property type="nucleotide sequence ID" value="XM_012910497.1"/>
</dbReference>
<dbReference type="STRING" id="5866.A0A061D7S4"/>
<keyword evidence="1" id="KW-0040">ANK repeat</keyword>
<gene>
    <name evidence="2" type="ORF">BBBOND_0100940</name>
</gene>
<dbReference type="VEuPathDB" id="PiroplasmaDB:BBBOND_0100940"/>
<evidence type="ECO:0000256" key="1">
    <source>
        <dbReference type="PROSITE-ProRule" id="PRU00023"/>
    </source>
</evidence>
<dbReference type="SMART" id="SM00248">
    <property type="entry name" value="ANK"/>
    <property type="match status" value="3"/>
</dbReference>
<dbReference type="InterPro" id="IPR036770">
    <property type="entry name" value="Ankyrin_rpt-contain_sf"/>
</dbReference>
<dbReference type="PANTHER" id="PTHR14614">
    <property type="entry name" value="HEPATOCELLULAR CARCINOMA-ASSOCIATED ANTIGEN"/>
    <property type="match status" value="1"/>
</dbReference>
<dbReference type="SUPFAM" id="SSF48403">
    <property type="entry name" value="Ankyrin repeat"/>
    <property type="match status" value="1"/>
</dbReference>
<dbReference type="InterPro" id="IPR002110">
    <property type="entry name" value="Ankyrin_rpt"/>
</dbReference>
<dbReference type="OMA" id="IQNKHYE"/>
<name>A0A061D7S4_BABBI</name>
<dbReference type="Proteomes" id="UP000033188">
    <property type="component" value="Chromosome 1"/>
</dbReference>